<keyword evidence="1" id="KW-1133">Transmembrane helix</keyword>
<reference evidence="2 3" key="1">
    <citation type="journal article" date="2009" name="Nature">
        <title>Evolution of pathogenicity and sexual reproduction in eight Candida genomes.</title>
        <authorList>
            <person name="Butler G."/>
            <person name="Rasmussen M.D."/>
            <person name="Lin M.F."/>
            <person name="Santos M.A."/>
            <person name="Sakthikumar S."/>
            <person name="Munro C.A."/>
            <person name="Rheinbay E."/>
            <person name="Grabherr M."/>
            <person name="Forche A."/>
            <person name="Reedy J.L."/>
            <person name="Agrafioti I."/>
            <person name="Arnaud M.B."/>
            <person name="Bates S."/>
            <person name="Brown A.J."/>
            <person name="Brunke S."/>
            <person name="Costanzo M.C."/>
            <person name="Fitzpatrick D.A."/>
            <person name="de Groot P.W."/>
            <person name="Harris D."/>
            <person name="Hoyer L.L."/>
            <person name="Hube B."/>
            <person name="Klis F.M."/>
            <person name="Kodira C."/>
            <person name="Lennard N."/>
            <person name="Logue M.E."/>
            <person name="Martin R."/>
            <person name="Neiman A.M."/>
            <person name="Nikolaou E."/>
            <person name="Quail M.A."/>
            <person name="Quinn J."/>
            <person name="Santos M.C."/>
            <person name="Schmitzberger F.F."/>
            <person name="Sherlock G."/>
            <person name="Shah P."/>
            <person name="Silverstein K.A."/>
            <person name="Skrzypek M.S."/>
            <person name="Soll D."/>
            <person name="Staggs R."/>
            <person name="Stansfield I."/>
            <person name="Stumpf M.P."/>
            <person name="Sudbery P.E."/>
            <person name="Srikantha T."/>
            <person name="Zeng Q."/>
            <person name="Berman J."/>
            <person name="Berriman M."/>
            <person name="Heitman J."/>
            <person name="Gow N.A."/>
            <person name="Lorenz M.C."/>
            <person name="Birren B.W."/>
            <person name="Kellis M."/>
            <person name="Cuomo C.A."/>
        </authorList>
    </citation>
    <scope>NUCLEOTIDE SEQUENCE [LARGE SCALE GENOMIC DNA]</scope>
    <source>
        <strain evidence="3">ATCC 11503 / BCRC 21390 / CBS 2605 / JCM 1781 / NBRC 1676 / NRRL YB-4239</strain>
    </source>
</reference>
<keyword evidence="1" id="KW-0812">Transmembrane</keyword>
<keyword evidence="3" id="KW-1185">Reference proteome</keyword>
<organism evidence="2 3">
    <name type="scientific">Lodderomyces elongisporus (strain ATCC 11503 / CBS 2605 / JCM 1781 / NBRC 1676 / NRRL YB-4239)</name>
    <name type="common">Yeast</name>
    <name type="synonym">Saccharomyces elongisporus</name>
    <dbReference type="NCBI Taxonomy" id="379508"/>
    <lineage>
        <taxon>Eukaryota</taxon>
        <taxon>Fungi</taxon>
        <taxon>Dikarya</taxon>
        <taxon>Ascomycota</taxon>
        <taxon>Saccharomycotina</taxon>
        <taxon>Pichiomycetes</taxon>
        <taxon>Debaryomycetaceae</taxon>
        <taxon>Candida/Lodderomyces clade</taxon>
        <taxon>Lodderomyces</taxon>
    </lineage>
</organism>
<dbReference type="VEuPathDB" id="FungiDB:LELG_05311"/>
<feature type="transmembrane region" description="Helical" evidence="1">
    <location>
        <begin position="128"/>
        <end position="148"/>
    </location>
</feature>
<accession>A5E6S2</accession>
<dbReference type="HOGENOM" id="CLU_1390473_0_0_1"/>
<dbReference type="EMBL" id="CH981532">
    <property type="protein sequence ID" value="EDK47130.1"/>
    <property type="molecule type" value="Genomic_DNA"/>
</dbReference>
<evidence type="ECO:0000313" key="2">
    <source>
        <dbReference type="EMBL" id="EDK47130.1"/>
    </source>
</evidence>
<dbReference type="Proteomes" id="UP000001996">
    <property type="component" value="Unassembled WGS sequence"/>
</dbReference>
<feature type="transmembrane region" description="Helical" evidence="1">
    <location>
        <begin position="101"/>
        <end position="122"/>
    </location>
</feature>
<sequence>MVLSSFCLSLDRRESAVPGPHPTWICSSISIGVSLYRRESAVSSPHPTWISSSIGIGVSLYRRESAVSSPHPTWVSTSLLMVLSSLSSLSSLFLTSICFSVWNIDVVSIFTTFLWSACLITLRCILSISIFWCILLVLWTWSVLSVLFSSSSSSSSSLVIVVDNFRLVGCIDIFSNIWSFNSSIVSSGIFYISRCN</sequence>
<name>A5E6S2_LODEL</name>
<evidence type="ECO:0000256" key="1">
    <source>
        <dbReference type="SAM" id="Phobius"/>
    </source>
</evidence>
<evidence type="ECO:0000313" key="3">
    <source>
        <dbReference type="Proteomes" id="UP000001996"/>
    </source>
</evidence>
<dbReference type="AlphaFoldDB" id="A5E6S2"/>
<keyword evidence="1" id="KW-0472">Membrane</keyword>
<protein>
    <submittedName>
        <fullName evidence="2">Uncharacterized protein</fullName>
    </submittedName>
</protein>
<gene>
    <name evidence="2" type="ORF">LELG_05311</name>
</gene>
<dbReference type="InParanoid" id="A5E6S2"/>
<proteinExistence type="predicted"/>